<dbReference type="AlphaFoldDB" id="A0A8H5BST7"/>
<dbReference type="OrthoDB" id="5377392at2759"/>
<dbReference type="InterPro" id="IPR013049">
    <property type="entry name" value="Spo11/TopoVI_A_N"/>
</dbReference>
<dbReference type="GO" id="GO:0007131">
    <property type="term" value="P:reciprocal meiotic recombination"/>
    <property type="evidence" value="ECO:0007669"/>
    <property type="project" value="TreeGrafter"/>
</dbReference>
<dbReference type="EC" id="5.6.2.2" evidence="5"/>
<keyword evidence="8" id="KW-0799">Topoisomerase</keyword>
<dbReference type="PRINTS" id="PR01550">
    <property type="entry name" value="TOP6AFAMILY"/>
</dbReference>
<dbReference type="Pfam" id="PF04406">
    <property type="entry name" value="TP6A_N"/>
    <property type="match status" value="1"/>
</dbReference>
<dbReference type="Gene3D" id="1.10.10.10">
    <property type="entry name" value="Winged helix-like DNA-binding domain superfamily/Winged helix DNA-binding domain"/>
    <property type="match status" value="1"/>
</dbReference>
<keyword evidence="7" id="KW-0460">Magnesium</keyword>
<dbReference type="InterPro" id="IPR002815">
    <property type="entry name" value="Spo11/TopoVI_A"/>
</dbReference>
<dbReference type="InterPro" id="IPR034136">
    <property type="entry name" value="TOPRIM_Topo6A/Spo11"/>
</dbReference>
<evidence type="ECO:0000256" key="10">
    <source>
        <dbReference type="ARBA" id="ARBA00023235"/>
    </source>
</evidence>
<evidence type="ECO:0000256" key="5">
    <source>
        <dbReference type="ARBA" id="ARBA00012895"/>
    </source>
</evidence>
<dbReference type="Gene3D" id="3.40.1360.10">
    <property type="match status" value="1"/>
</dbReference>
<dbReference type="CDD" id="cd00223">
    <property type="entry name" value="TOPRIM_TopoIIB_SPO"/>
    <property type="match status" value="1"/>
</dbReference>
<dbReference type="InterPro" id="IPR013048">
    <property type="entry name" value="Meiotic_Spo11"/>
</dbReference>
<dbReference type="GO" id="GO:0003918">
    <property type="term" value="F:DNA topoisomerase type II (double strand cut, ATP-hydrolyzing) activity"/>
    <property type="evidence" value="ECO:0007669"/>
    <property type="project" value="UniProtKB-EC"/>
</dbReference>
<comment type="subcellular location">
    <subcellularLocation>
        <location evidence="3">Nucleus</location>
    </subcellularLocation>
</comment>
<dbReference type="PANTHER" id="PTHR10848">
    <property type="entry name" value="MEIOTIC RECOMBINATION PROTEIN SPO11"/>
    <property type="match status" value="1"/>
</dbReference>
<dbReference type="Proteomes" id="UP000567179">
    <property type="component" value="Unassembled WGS sequence"/>
</dbReference>
<keyword evidence="6" id="KW-0479">Metal-binding</keyword>
<dbReference type="PRINTS" id="PR01551">
    <property type="entry name" value="SPO11HOMOLOG"/>
</dbReference>
<dbReference type="Pfam" id="PF21180">
    <property type="entry name" value="TOP6A-Spo11_Toprim"/>
    <property type="match status" value="1"/>
</dbReference>
<evidence type="ECO:0000256" key="12">
    <source>
        <dbReference type="SAM" id="MobiDB-lite"/>
    </source>
</evidence>
<dbReference type="EMBL" id="JAACJJ010000003">
    <property type="protein sequence ID" value="KAF5328710.1"/>
    <property type="molecule type" value="Genomic_DNA"/>
</dbReference>
<name>A0A8H5BST7_9AGAR</name>
<dbReference type="InterPro" id="IPR036078">
    <property type="entry name" value="Spo11/TopoVI_A_sf"/>
</dbReference>
<feature type="domain" description="Topoisomerase 6 subunit A/Spo11 TOPRIM" evidence="14">
    <location>
        <begin position="254"/>
        <end position="418"/>
    </location>
</feature>
<comment type="caution">
    <text evidence="15">The sequence shown here is derived from an EMBL/GenBank/DDBJ whole genome shotgun (WGS) entry which is preliminary data.</text>
</comment>
<protein>
    <recommendedName>
        <fullName evidence="5">DNA topoisomerase (ATP-hydrolyzing)</fullName>
        <ecNumber evidence="5">5.6.2.2</ecNumber>
    </recommendedName>
</protein>
<dbReference type="GO" id="GO:0000228">
    <property type="term" value="C:nuclear chromosome"/>
    <property type="evidence" value="ECO:0007669"/>
    <property type="project" value="TreeGrafter"/>
</dbReference>
<dbReference type="GO" id="GO:0003677">
    <property type="term" value="F:DNA binding"/>
    <property type="evidence" value="ECO:0007669"/>
    <property type="project" value="UniProtKB-KW"/>
</dbReference>
<evidence type="ECO:0000256" key="6">
    <source>
        <dbReference type="ARBA" id="ARBA00022723"/>
    </source>
</evidence>
<evidence type="ECO:0000313" key="16">
    <source>
        <dbReference type="Proteomes" id="UP000567179"/>
    </source>
</evidence>
<keyword evidence="16" id="KW-1185">Reference proteome</keyword>
<dbReference type="GO" id="GO:0000706">
    <property type="term" value="P:meiotic DNA double-strand break processing"/>
    <property type="evidence" value="ECO:0007669"/>
    <property type="project" value="TreeGrafter"/>
</dbReference>
<comment type="similarity">
    <text evidence="4">Belongs to the TOP6A family.</text>
</comment>
<feature type="domain" description="Spo11/DNA topoisomerase VI subunit A N-terminal" evidence="13">
    <location>
        <begin position="114"/>
        <end position="176"/>
    </location>
</feature>
<evidence type="ECO:0000259" key="14">
    <source>
        <dbReference type="Pfam" id="PF21180"/>
    </source>
</evidence>
<comment type="catalytic activity">
    <reaction evidence="1">
        <text>ATP-dependent breakage, passage and rejoining of double-stranded DNA.</text>
        <dbReference type="EC" id="5.6.2.2"/>
    </reaction>
</comment>
<keyword evidence="10" id="KW-0413">Isomerase</keyword>
<comment type="cofactor">
    <cofactor evidence="2">
        <name>Mg(2+)</name>
        <dbReference type="ChEBI" id="CHEBI:18420"/>
    </cofactor>
</comment>
<keyword evidence="9" id="KW-0238">DNA-binding</keyword>
<feature type="region of interest" description="Disordered" evidence="12">
    <location>
        <begin position="37"/>
        <end position="68"/>
    </location>
</feature>
<dbReference type="InterPro" id="IPR036388">
    <property type="entry name" value="WH-like_DNA-bd_sf"/>
</dbReference>
<reference evidence="15 16" key="1">
    <citation type="journal article" date="2020" name="ISME J.">
        <title>Uncovering the hidden diversity of litter-decomposition mechanisms in mushroom-forming fungi.</title>
        <authorList>
            <person name="Floudas D."/>
            <person name="Bentzer J."/>
            <person name="Ahren D."/>
            <person name="Johansson T."/>
            <person name="Persson P."/>
            <person name="Tunlid A."/>
        </authorList>
    </citation>
    <scope>NUCLEOTIDE SEQUENCE [LARGE SCALE GENOMIC DNA]</scope>
    <source>
        <strain evidence="15 16">CBS 101986</strain>
    </source>
</reference>
<dbReference type="SUPFAM" id="SSF56726">
    <property type="entry name" value="DNA topoisomerase IV, alpha subunit"/>
    <property type="match status" value="1"/>
</dbReference>
<evidence type="ECO:0000256" key="2">
    <source>
        <dbReference type="ARBA" id="ARBA00001946"/>
    </source>
</evidence>
<keyword evidence="11" id="KW-0539">Nucleus</keyword>
<evidence type="ECO:0000256" key="11">
    <source>
        <dbReference type="ARBA" id="ARBA00023242"/>
    </source>
</evidence>
<proteinExistence type="inferred from homology"/>
<gene>
    <name evidence="15" type="ORF">D9619_011718</name>
</gene>
<evidence type="ECO:0000256" key="7">
    <source>
        <dbReference type="ARBA" id="ARBA00022842"/>
    </source>
</evidence>
<evidence type="ECO:0000256" key="3">
    <source>
        <dbReference type="ARBA" id="ARBA00004123"/>
    </source>
</evidence>
<dbReference type="GO" id="GO:0046872">
    <property type="term" value="F:metal ion binding"/>
    <property type="evidence" value="ECO:0007669"/>
    <property type="project" value="UniProtKB-KW"/>
</dbReference>
<dbReference type="PANTHER" id="PTHR10848:SF0">
    <property type="entry name" value="MEIOTIC RECOMBINATION PROTEIN SPO11"/>
    <property type="match status" value="1"/>
</dbReference>
<evidence type="ECO:0000256" key="1">
    <source>
        <dbReference type="ARBA" id="ARBA00000185"/>
    </source>
</evidence>
<evidence type="ECO:0000259" key="13">
    <source>
        <dbReference type="Pfam" id="PF04406"/>
    </source>
</evidence>
<evidence type="ECO:0000256" key="9">
    <source>
        <dbReference type="ARBA" id="ARBA00023125"/>
    </source>
</evidence>
<sequence length="503" mass="55646">MEEIADEDDIDATTFPVINHIEDMVLLFLKQLAMPGRADEDTDTGGSSVDSDACDDGDEKEAMNANNARKLTRADYKIEIPLADRRKRGRDGNDTSVKVLRYPRKCKSGSVQSIDLAHESTLNGVPATKRQAIPGYYCDEDIYYRDVSLFKSQRVVDELVDDIAATFDVDRSDLSIRSSSKGLVCSSGLSIELLSGETIQCKDTEGSLIPAGEDIVSFTVDEDISWVLVVEKEAGTFRIILRSQCTDIYTQYFQAVFQTLCRVKVARHENMPGSGIIITGKGYPDVATRHLVKSLADALPKRHHLARMSASIPFVALVDGDPYGLDILSVYKYGSQKMRHEGGRLATRRIKWLGLWASELQSLGIGKEHLLPINKHDERKALAMLSRRDVPLPGRWKKEMQYMLHSRRKAEIEILSTKISDQGLKSPLQAASGVESFISNDTSLEASLVAESSSAPTAMLDRDAAPLSVHSPTALLMRYLSTKIADAITHKIAREAAREDVTL</sequence>
<evidence type="ECO:0000313" key="15">
    <source>
        <dbReference type="EMBL" id="KAF5328710.1"/>
    </source>
</evidence>
<evidence type="ECO:0000256" key="8">
    <source>
        <dbReference type="ARBA" id="ARBA00023029"/>
    </source>
</evidence>
<evidence type="ECO:0000256" key="4">
    <source>
        <dbReference type="ARBA" id="ARBA00006559"/>
    </source>
</evidence>
<dbReference type="GO" id="GO:0042138">
    <property type="term" value="P:meiotic DNA double-strand break formation"/>
    <property type="evidence" value="ECO:0007669"/>
    <property type="project" value="InterPro"/>
</dbReference>
<accession>A0A8H5BST7</accession>
<dbReference type="GO" id="GO:0005524">
    <property type="term" value="F:ATP binding"/>
    <property type="evidence" value="ECO:0007669"/>
    <property type="project" value="InterPro"/>
</dbReference>
<organism evidence="15 16">
    <name type="scientific">Psilocybe cf. subviscida</name>
    <dbReference type="NCBI Taxonomy" id="2480587"/>
    <lineage>
        <taxon>Eukaryota</taxon>
        <taxon>Fungi</taxon>
        <taxon>Dikarya</taxon>
        <taxon>Basidiomycota</taxon>
        <taxon>Agaricomycotina</taxon>
        <taxon>Agaricomycetes</taxon>
        <taxon>Agaricomycetidae</taxon>
        <taxon>Agaricales</taxon>
        <taxon>Agaricineae</taxon>
        <taxon>Strophariaceae</taxon>
        <taxon>Psilocybe</taxon>
    </lineage>
</organism>